<dbReference type="InterPro" id="IPR050709">
    <property type="entry name" value="Biotin_Carboxyl_Carrier/Decarb"/>
</dbReference>
<protein>
    <submittedName>
        <fullName evidence="4">Biotin/lipoyl-binding protein</fullName>
    </submittedName>
</protein>
<evidence type="ECO:0000313" key="4">
    <source>
        <dbReference type="EMBL" id="HIY87213.1"/>
    </source>
</evidence>
<reference evidence="4" key="1">
    <citation type="journal article" date="2021" name="PeerJ">
        <title>Extensive microbial diversity within the chicken gut microbiome revealed by metagenomics and culture.</title>
        <authorList>
            <person name="Gilroy R."/>
            <person name="Ravi A."/>
            <person name="Getino M."/>
            <person name="Pursley I."/>
            <person name="Horton D.L."/>
            <person name="Alikhan N.F."/>
            <person name="Baker D."/>
            <person name="Gharbi K."/>
            <person name="Hall N."/>
            <person name="Watson M."/>
            <person name="Adriaenssens E.M."/>
            <person name="Foster-Nyarko E."/>
            <person name="Jarju S."/>
            <person name="Secka A."/>
            <person name="Antonio M."/>
            <person name="Oren A."/>
            <person name="Chaudhuri R.R."/>
            <person name="La Ragione R."/>
            <person name="Hildebrand F."/>
            <person name="Pallen M.J."/>
        </authorList>
    </citation>
    <scope>NUCLEOTIDE SEQUENCE</scope>
    <source>
        <strain evidence="4">Gambia2-208</strain>
    </source>
</reference>
<accession>A0A9D1ZGC4</accession>
<dbReference type="Proteomes" id="UP000886851">
    <property type="component" value="Unassembled WGS sequence"/>
</dbReference>
<proteinExistence type="predicted"/>
<name>A0A9D1ZGC4_9BACE</name>
<organism evidence="4 5">
    <name type="scientific">Candidatus Bacteroides pullicola</name>
    <dbReference type="NCBI Taxonomy" id="2838475"/>
    <lineage>
        <taxon>Bacteria</taxon>
        <taxon>Pseudomonadati</taxon>
        <taxon>Bacteroidota</taxon>
        <taxon>Bacteroidia</taxon>
        <taxon>Bacteroidales</taxon>
        <taxon>Bacteroidaceae</taxon>
        <taxon>Bacteroides</taxon>
    </lineage>
</organism>
<dbReference type="InterPro" id="IPR011053">
    <property type="entry name" value="Single_hybrid_motif"/>
</dbReference>
<dbReference type="SUPFAM" id="SSF51230">
    <property type="entry name" value="Single hybrid motif"/>
    <property type="match status" value="1"/>
</dbReference>
<evidence type="ECO:0000256" key="1">
    <source>
        <dbReference type="ARBA" id="ARBA00023267"/>
    </source>
</evidence>
<comment type="caution">
    <text evidence="4">The sequence shown here is derived from an EMBL/GenBank/DDBJ whole genome shotgun (WGS) entry which is preliminary data.</text>
</comment>
<dbReference type="AlphaFoldDB" id="A0A9D1ZGC4"/>
<gene>
    <name evidence="4" type="ORF">H9824_00705</name>
</gene>
<feature type="compositionally biased region" description="Low complexity" evidence="2">
    <location>
        <begin position="56"/>
        <end position="66"/>
    </location>
</feature>
<dbReference type="Pfam" id="PF00364">
    <property type="entry name" value="Biotin_lipoyl"/>
    <property type="match status" value="1"/>
</dbReference>
<sequence length="145" mass="15548">MKEYKYKINGNLYKVTVGNIEDNIADVEVNGTHYKVEMEKAPQPKPVVVKPVVRQAATTPAPQTTQVNKPAAAPSKSGVKSPLPGVILEIKVNVGDAVKKGQTVVILEAMKMENSINADKDGKITAINVKQGDSVLEGTDLVIIE</sequence>
<feature type="domain" description="Lipoyl-binding" evidence="3">
    <location>
        <begin position="64"/>
        <end position="145"/>
    </location>
</feature>
<dbReference type="InterPro" id="IPR000089">
    <property type="entry name" value="Biotin_lipoyl"/>
</dbReference>
<dbReference type="PANTHER" id="PTHR45266:SF3">
    <property type="entry name" value="OXALOACETATE DECARBOXYLASE ALPHA CHAIN"/>
    <property type="match status" value="1"/>
</dbReference>
<dbReference type="PROSITE" id="PS00188">
    <property type="entry name" value="BIOTIN"/>
    <property type="match status" value="1"/>
</dbReference>
<keyword evidence="1" id="KW-0092">Biotin</keyword>
<dbReference type="PROSITE" id="PS50968">
    <property type="entry name" value="BIOTINYL_LIPOYL"/>
    <property type="match status" value="1"/>
</dbReference>
<dbReference type="FunFam" id="2.40.50.100:FF:000003">
    <property type="entry name" value="Acetyl-CoA carboxylase biotin carboxyl carrier protein"/>
    <property type="match status" value="1"/>
</dbReference>
<dbReference type="CDD" id="cd06850">
    <property type="entry name" value="biotinyl_domain"/>
    <property type="match status" value="1"/>
</dbReference>
<reference evidence="4" key="2">
    <citation type="submission" date="2021-04" db="EMBL/GenBank/DDBJ databases">
        <authorList>
            <person name="Gilroy R."/>
        </authorList>
    </citation>
    <scope>NUCLEOTIDE SEQUENCE</scope>
    <source>
        <strain evidence="4">Gambia2-208</strain>
    </source>
</reference>
<dbReference type="InterPro" id="IPR001882">
    <property type="entry name" value="Biotin_BS"/>
</dbReference>
<evidence type="ECO:0000313" key="5">
    <source>
        <dbReference type="Proteomes" id="UP000886851"/>
    </source>
</evidence>
<dbReference type="Gene3D" id="2.40.50.100">
    <property type="match status" value="1"/>
</dbReference>
<evidence type="ECO:0000259" key="3">
    <source>
        <dbReference type="PROSITE" id="PS50968"/>
    </source>
</evidence>
<feature type="region of interest" description="Disordered" evidence="2">
    <location>
        <begin position="56"/>
        <end position="79"/>
    </location>
</feature>
<evidence type="ECO:0000256" key="2">
    <source>
        <dbReference type="SAM" id="MobiDB-lite"/>
    </source>
</evidence>
<dbReference type="PANTHER" id="PTHR45266">
    <property type="entry name" value="OXALOACETATE DECARBOXYLASE ALPHA CHAIN"/>
    <property type="match status" value="1"/>
</dbReference>
<dbReference type="EMBL" id="DXCV01000008">
    <property type="protein sequence ID" value="HIY87213.1"/>
    <property type="molecule type" value="Genomic_DNA"/>
</dbReference>